<feature type="compositionally biased region" description="Basic and acidic residues" evidence="1">
    <location>
        <begin position="45"/>
        <end position="63"/>
    </location>
</feature>
<organism evidence="3 6">
    <name type="scientific">Venturia inaequalis</name>
    <name type="common">Apple scab fungus</name>
    <dbReference type="NCBI Taxonomy" id="5025"/>
    <lineage>
        <taxon>Eukaryota</taxon>
        <taxon>Fungi</taxon>
        <taxon>Dikarya</taxon>
        <taxon>Ascomycota</taxon>
        <taxon>Pezizomycotina</taxon>
        <taxon>Dothideomycetes</taxon>
        <taxon>Pleosporomycetidae</taxon>
        <taxon>Venturiales</taxon>
        <taxon>Venturiaceae</taxon>
        <taxon>Venturia</taxon>
    </lineage>
</organism>
<sequence>MVYYGELAGILILAYVAFWLLYLSLQILRCLTPEALLHRQQQQQKQREESAPSQKAMDRWEEHRKKRPESNLQEQQRRQEIAAEQAAEDDREEKEWVAQFAELKKALEGEEKVWEEEKKTRLKREVGEI</sequence>
<name>A0A8H3YMG4_VENIN</name>
<dbReference type="EMBL" id="WNWS01000009">
    <property type="protein sequence ID" value="KAE9988318.1"/>
    <property type="molecule type" value="Genomic_DNA"/>
</dbReference>
<evidence type="ECO:0000313" key="3">
    <source>
        <dbReference type="EMBL" id="KAE9966160.1"/>
    </source>
</evidence>
<dbReference type="Proteomes" id="UP000447873">
    <property type="component" value="Unassembled WGS sequence"/>
</dbReference>
<evidence type="ECO:0000313" key="5">
    <source>
        <dbReference type="EMBL" id="KAE9994523.1"/>
    </source>
</evidence>
<evidence type="ECO:0000313" key="4">
    <source>
        <dbReference type="EMBL" id="KAE9988318.1"/>
    </source>
</evidence>
<evidence type="ECO:0000256" key="1">
    <source>
        <dbReference type="SAM" id="MobiDB-lite"/>
    </source>
</evidence>
<dbReference type="Proteomes" id="UP000490939">
    <property type="component" value="Unassembled WGS sequence"/>
</dbReference>
<accession>A0A8H3YMG4</accession>
<reference evidence="3 6" key="1">
    <citation type="submission" date="2019-11" db="EMBL/GenBank/DDBJ databases">
        <title>Venturia inaequalis Genome Resource.</title>
        <authorList>
            <person name="Lichtner F.J."/>
        </authorList>
    </citation>
    <scope>NUCLEOTIDE SEQUENCE [LARGE SCALE GENOMIC DNA]</scope>
    <source>
        <strain evidence="4 7">120213</strain>
        <strain evidence="3">Bline_iso_100314</strain>
        <strain evidence="5 8">DMI_063113</strain>
    </source>
</reference>
<keyword evidence="2" id="KW-0472">Membrane</keyword>
<keyword evidence="2" id="KW-1133">Transmembrane helix</keyword>
<dbReference type="EMBL" id="WNWQ01000551">
    <property type="protein sequence ID" value="KAE9966160.1"/>
    <property type="molecule type" value="Genomic_DNA"/>
</dbReference>
<evidence type="ECO:0000313" key="7">
    <source>
        <dbReference type="Proteomes" id="UP000447873"/>
    </source>
</evidence>
<dbReference type="AlphaFoldDB" id="A0A8H3YMG4"/>
<protein>
    <submittedName>
        <fullName evidence="3">Uncharacterized protein</fullName>
    </submittedName>
</protein>
<feature type="region of interest" description="Disordered" evidence="1">
    <location>
        <begin position="39"/>
        <end position="94"/>
    </location>
</feature>
<dbReference type="Proteomes" id="UP000433883">
    <property type="component" value="Unassembled WGS sequence"/>
</dbReference>
<evidence type="ECO:0000313" key="6">
    <source>
        <dbReference type="Proteomes" id="UP000433883"/>
    </source>
</evidence>
<evidence type="ECO:0000313" key="8">
    <source>
        <dbReference type="Proteomes" id="UP000490939"/>
    </source>
</evidence>
<comment type="caution">
    <text evidence="3">The sequence shown here is derived from an EMBL/GenBank/DDBJ whole genome shotgun (WGS) entry which is preliminary data.</text>
</comment>
<feature type="transmembrane region" description="Helical" evidence="2">
    <location>
        <begin position="7"/>
        <end position="25"/>
    </location>
</feature>
<keyword evidence="8" id="KW-1185">Reference proteome</keyword>
<gene>
    <name evidence="3" type="ORF">BLS_007189</name>
    <name evidence="5" type="ORF">EG327_009201</name>
    <name evidence="4" type="ORF">EG328_011691</name>
</gene>
<dbReference type="EMBL" id="WNWR01000006">
    <property type="protein sequence ID" value="KAE9994523.1"/>
    <property type="molecule type" value="Genomic_DNA"/>
</dbReference>
<keyword evidence="2" id="KW-0812">Transmembrane</keyword>
<evidence type="ECO:0000256" key="2">
    <source>
        <dbReference type="SAM" id="Phobius"/>
    </source>
</evidence>
<proteinExistence type="predicted"/>